<organism evidence="1 2">
    <name type="scientific">Ananas comosus</name>
    <name type="common">Pineapple</name>
    <name type="synonym">Ananas ananas</name>
    <dbReference type="NCBI Taxonomy" id="4615"/>
    <lineage>
        <taxon>Eukaryota</taxon>
        <taxon>Viridiplantae</taxon>
        <taxon>Streptophyta</taxon>
        <taxon>Embryophyta</taxon>
        <taxon>Tracheophyta</taxon>
        <taxon>Spermatophyta</taxon>
        <taxon>Magnoliopsida</taxon>
        <taxon>Liliopsida</taxon>
        <taxon>Poales</taxon>
        <taxon>Bromeliaceae</taxon>
        <taxon>Bromelioideae</taxon>
        <taxon>Ananas</taxon>
    </lineage>
</organism>
<name>A0A199VIQ6_ANACO</name>
<evidence type="ECO:0000313" key="1">
    <source>
        <dbReference type="EMBL" id="OAY76984.1"/>
    </source>
</evidence>
<dbReference type="InterPro" id="IPR002347">
    <property type="entry name" value="SDR_fam"/>
</dbReference>
<dbReference type="AlphaFoldDB" id="A0A199VIQ6"/>
<reference evidence="1 2" key="1">
    <citation type="journal article" date="2016" name="DNA Res.">
        <title>The draft genome of MD-2 pineapple using hybrid error correction of long reads.</title>
        <authorList>
            <person name="Redwan R.M."/>
            <person name="Saidin A."/>
            <person name="Kumar S.V."/>
        </authorList>
    </citation>
    <scope>NUCLEOTIDE SEQUENCE [LARGE SCALE GENOMIC DNA]</scope>
    <source>
        <strain evidence="2">cv. MD2</strain>
        <tissue evidence="1">Leaf</tissue>
    </source>
</reference>
<dbReference type="Proteomes" id="UP000092600">
    <property type="component" value="Unassembled WGS sequence"/>
</dbReference>
<gene>
    <name evidence="1" type="ORF">ACMD2_22554</name>
</gene>
<sequence>MATPLALGFSGRTAEQAEAEWEAMSALKRGAMKAGDVSAAALFLASDEAAFVSGIIWWSRRDDGDWTQAAGV</sequence>
<accession>A0A199VIQ6</accession>
<dbReference type="InterPro" id="IPR036291">
    <property type="entry name" value="NAD(P)-bd_dom_sf"/>
</dbReference>
<comment type="caution">
    <text evidence="1">The sequence shown here is derived from an EMBL/GenBank/DDBJ whole genome shotgun (WGS) entry which is preliminary data.</text>
</comment>
<dbReference type="SUPFAM" id="SSF51735">
    <property type="entry name" value="NAD(P)-binding Rossmann-fold domains"/>
    <property type="match status" value="1"/>
</dbReference>
<dbReference type="Pfam" id="PF13561">
    <property type="entry name" value="adh_short_C2"/>
    <property type="match status" value="1"/>
</dbReference>
<proteinExistence type="predicted"/>
<evidence type="ECO:0000313" key="2">
    <source>
        <dbReference type="Proteomes" id="UP000092600"/>
    </source>
</evidence>
<dbReference type="Gene3D" id="3.40.50.720">
    <property type="entry name" value="NAD(P)-binding Rossmann-like Domain"/>
    <property type="match status" value="1"/>
</dbReference>
<dbReference type="EMBL" id="LSRQ01001652">
    <property type="protein sequence ID" value="OAY76984.1"/>
    <property type="molecule type" value="Genomic_DNA"/>
</dbReference>
<protein>
    <submittedName>
        <fullName evidence="1">Uncharacterized protein</fullName>
    </submittedName>
</protein>